<dbReference type="CDD" id="cd01647">
    <property type="entry name" value="RT_LTR"/>
    <property type="match status" value="1"/>
</dbReference>
<dbReference type="InterPro" id="IPR036397">
    <property type="entry name" value="RNaseH_sf"/>
</dbReference>
<dbReference type="SUPFAM" id="SSF56672">
    <property type="entry name" value="DNA/RNA polymerases"/>
    <property type="match status" value="1"/>
</dbReference>
<dbReference type="CDD" id="cd00024">
    <property type="entry name" value="CD_CSD"/>
    <property type="match status" value="1"/>
</dbReference>
<dbReference type="GO" id="GO:0004519">
    <property type="term" value="F:endonuclease activity"/>
    <property type="evidence" value="ECO:0007669"/>
    <property type="project" value="UniProtKB-KW"/>
</dbReference>
<keyword evidence="7" id="KW-0255">Endonuclease</keyword>
<evidence type="ECO:0000256" key="5">
    <source>
        <dbReference type="ARBA" id="ARBA00022723"/>
    </source>
</evidence>
<evidence type="ECO:0000256" key="10">
    <source>
        <dbReference type="ARBA" id="ARBA00022908"/>
    </source>
</evidence>
<evidence type="ECO:0000259" key="16">
    <source>
        <dbReference type="PROSITE" id="PS50878"/>
    </source>
</evidence>
<dbReference type="InterPro" id="IPR043128">
    <property type="entry name" value="Rev_trsase/Diguanyl_cyclase"/>
</dbReference>
<keyword evidence="6" id="KW-0064">Aspartyl protease</keyword>
<evidence type="ECO:0000256" key="11">
    <source>
        <dbReference type="ARBA" id="ARBA00022918"/>
    </source>
</evidence>
<keyword evidence="3" id="KW-0548">Nucleotidyltransferase</keyword>
<dbReference type="GO" id="GO:0003887">
    <property type="term" value="F:DNA-directed DNA polymerase activity"/>
    <property type="evidence" value="ECO:0007669"/>
    <property type="project" value="UniProtKB-KW"/>
</dbReference>
<dbReference type="Gene3D" id="2.40.70.10">
    <property type="entry name" value="Acid Proteases"/>
    <property type="match status" value="1"/>
</dbReference>
<dbReference type="Gene3D" id="1.10.340.70">
    <property type="match status" value="1"/>
</dbReference>
<dbReference type="InterPro" id="IPR021109">
    <property type="entry name" value="Peptidase_aspartic_dom_sf"/>
</dbReference>
<proteinExistence type="predicted"/>
<dbReference type="Pfam" id="PF00078">
    <property type="entry name" value="RVT_1"/>
    <property type="match status" value="1"/>
</dbReference>
<dbReference type="Pfam" id="PF17921">
    <property type="entry name" value="Integrase_H2C2"/>
    <property type="match status" value="1"/>
</dbReference>
<dbReference type="CDD" id="cd00303">
    <property type="entry name" value="retropepsin_like"/>
    <property type="match status" value="1"/>
</dbReference>
<evidence type="ECO:0000256" key="14">
    <source>
        <dbReference type="ARBA" id="ARBA00023172"/>
    </source>
</evidence>
<evidence type="ECO:0000313" key="19">
    <source>
        <dbReference type="Proteomes" id="UP001341281"/>
    </source>
</evidence>
<dbReference type="Gene3D" id="3.10.10.10">
    <property type="entry name" value="HIV Type 1 Reverse Transcriptase, subunit A, domain 1"/>
    <property type="match status" value="1"/>
</dbReference>
<dbReference type="Proteomes" id="UP001341281">
    <property type="component" value="Chromosome 05"/>
</dbReference>
<reference evidence="18 19" key="1">
    <citation type="submission" date="2024-02" db="EMBL/GenBank/DDBJ databases">
        <title>High-quality chromosome-scale genome assembly of Pensacola bahiagrass (Paspalum notatum Flugge var. saurae).</title>
        <authorList>
            <person name="Vega J.M."/>
            <person name="Podio M."/>
            <person name="Orjuela J."/>
            <person name="Siena L.A."/>
            <person name="Pessino S.C."/>
            <person name="Combes M.C."/>
            <person name="Mariac C."/>
            <person name="Albertini E."/>
            <person name="Pupilli F."/>
            <person name="Ortiz J.P.A."/>
            <person name="Leblanc O."/>
        </authorList>
    </citation>
    <scope>NUCLEOTIDE SEQUENCE [LARGE SCALE GENOMIC DNA]</scope>
    <source>
        <strain evidence="18">R1</strain>
        <tissue evidence="18">Leaf</tissue>
    </source>
</reference>
<keyword evidence="12" id="KW-0239">DNA-directed DNA polymerase</keyword>
<feature type="domain" description="Reverse transcriptase" evidence="16">
    <location>
        <begin position="244"/>
        <end position="423"/>
    </location>
</feature>
<keyword evidence="14" id="KW-0233">DNA recombination</keyword>
<evidence type="ECO:0000256" key="4">
    <source>
        <dbReference type="ARBA" id="ARBA00022722"/>
    </source>
</evidence>
<organism evidence="18 19">
    <name type="scientific">Paspalum notatum var. saurae</name>
    <dbReference type="NCBI Taxonomy" id="547442"/>
    <lineage>
        <taxon>Eukaryota</taxon>
        <taxon>Viridiplantae</taxon>
        <taxon>Streptophyta</taxon>
        <taxon>Embryophyta</taxon>
        <taxon>Tracheophyta</taxon>
        <taxon>Spermatophyta</taxon>
        <taxon>Magnoliopsida</taxon>
        <taxon>Liliopsida</taxon>
        <taxon>Poales</taxon>
        <taxon>Poaceae</taxon>
        <taxon>PACMAD clade</taxon>
        <taxon>Panicoideae</taxon>
        <taxon>Andropogonodae</taxon>
        <taxon>Paspaleae</taxon>
        <taxon>Paspalinae</taxon>
        <taxon>Paspalum</taxon>
    </lineage>
</organism>
<dbReference type="InterPro" id="IPR043502">
    <property type="entry name" value="DNA/RNA_pol_sf"/>
</dbReference>
<gene>
    <name evidence="18" type="ORF">U9M48_025546</name>
</gene>
<evidence type="ECO:0000256" key="13">
    <source>
        <dbReference type="ARBA" id="ARBA00023125"/>
    </source>
</evidence>
<evidence type="ECO:0000256" key="12">
    <source>
        <dbReference type="ARBA" id="ARBA00022932"/>
    </source>
</evidence>
<dbReference type="PANTHER" id="PTHR37984">
    <property type="entry name" value="PROTEIN CBG26694"/>
    <property type="match status" value="1"/>
</dbReference>
<evidence type="ECO:0000256" key="6">
    <source>
        <dbReference type="ARBA" id="ARBA00022750"/>
    </source>
</evidence>
<dbReference type="Gene3D" id="2.40.50.40">
    <property type="match status" value="1"/>
</dbReference>
<dbReference type="SUPFAM" id="SSF54160">
    <property type="entry name" value="Chromo domain-like"/>
    <property type="match status" value="1"/>
</dbReference>
<feature type="region of interest" description="Disordered" evidence="15">
    <location>
        <begin position="1"/>
        <end position="69"/>
    </location>
</feature>
<keyword evidence="4" id="KW-0540">Nuclease</keyword>
<dbReference type="Pfam" id="PF00385">
    <property type="entry name" value="Chromo"/>
    <property type="match status" value="1"/>
</dbReference>
<dbReference type="SUPFAM" id="SSF53098">
    <property type="entry name" value="Ribonuclease H-like"/>
    <property type="match status" value="1"/>
</dbReference>
<evidence type="ECO:0000256" key="7">
    <source>
        <dbReference type="ARBA" id="ARBA00022759"/>
    </source>
</evidence>
<keyword evidence="13" id="KW-0238">DNA-binding</keyword>
<evidence type="ECO:0000256" key="2">
    <source>
        <dbReference type="ARBA" id="ARBA00022679"/>
    </source>
</evidence>
<dbReference type="GO" id="GO:0003677">
    <property type="term" value="F:DNA binding"/>
    <property type="evidence" value="ECO:0007669"/>
    <property type="project" value="UniProtKB-KW"/>
</dbReference>
<dbReference type="GO" id="GO:0006508">
    <property type="term" value="P:proteolysis"/>
    <property type="evidence" value="ECO:0007669"/>
    <property type="project" value="UniProtKB-KW"/>
</dbReference>
<evidence type="ECO:0000256" key="9">
    <source>
        <dbReference type="ARBA" id="ARBA00022842"/>
    </source>
</evidence>
<feature type="compositionally biased region" description="Low complexity" evidence="15">
    <location>
        <begin position="1"/>
        <end position="14"/>
    </location>
</feature>
<dbReference type="InterPro" id="IPR016197">
    <property type="entry name" value="Chromo-like_dom_sf"/>
</dbReference>
<dbReference type="Gene3D" id="3.30.70.270">
    <property type="match status" value="2"/>
</dbReference>
<keyword evidence="9" id="KW-0460">Magnesium</keyword>
<evidence type="ECO:0000256" key="1">
    <source>
        <dbReference type="ARBA" id="ARBA00022670"/>
    </source>
</evidence>
<dbReference type="InterPro" id="IPR056924">
    <property type="entry name" value="SH3_Tf2-1"/>
</dbReference>
<dbReference type="InterPro" id="IPR023780">
    <property type="entry name" value="Chromo_domain"/>
</dbReference>
<accession>A0AAQ3TPV2</accession>
<feature type="compositionally biased region" description="Polar residues" evidence="15">
    <location>
        <begin position="1078"/>
        <end position="1087"/>
    </location>
</feature>
<keyword evidence="10" id="KW-0229">DNA integration</keyword>
<dbReference type="PROSITE" id="PS50994">
    <property type="entry name" value="INTEGRASE"/>
    <property type="match status" value="1"/>
</dbReference>
<feature type="region of interest" description="Disordered" evidence="15">
    <location>
        <begin position="1062"/>
        <end position="1110"/>
    </location>
</feature>
<dbReference type="InterPro" id="IPR012337">
    <property type="entry name" value="RNaseH-like_sf"/>
</dbReference>
<dbReference type="FunFam" id="3.30.70.270:FF:000020">
    <property type="entry name" value="Transposon Tf2-6 polyprotein-like Protein"/>
    <property type="match status" value="1"/>
</dbReference>
<dbReference type="Pfam" id="PF08284">
    <property type="entry name" value="RVP_2"/>
    <property type="match status" value="1"/>
</dbReference>
<keyword evidence="11" id="KW-0695">RNA-directed DNA polymerase</keyword>
<dbReference type="GO" id="GO:0006310">
    <property type="term" value="P:DNA recombination"/>
    <property type="evidence" value="ECO:0007669"/>
    <property type="project" value="UniProtKB-KW"/>
</dbReference>
<dbReference type="AlphaFoldDB" id="A0AAQ3TPV2"/>
<keyword evidence="19" id="KW-1185">Reference proteome</keyword>
<sequence length="1110" mass="123551">MALGSLSGARSTGRSGAGGRVARGWRGGQATARTTGQSGGAAPEAELHRDGERGPMTGGAHSHAGTPRHQTACENRLGVANGAILSCNSYIPQAVWSLQHRQFTSDLKILPLQHYDLILGMDWLEAHSPMKIHWKYKWLMIPYQGSSMLLHGQDSLMTEEVLVQVCQLAVQDQLDLVQQSVPPVVSALLSEFAHVFEPVSSLPPKHHCDHVIPLVPGAQPVSVRPYRYPSALKDEIETQVHDLLHKGLIQPSSSPFSSPMLLVKKKDGSWRPVVDYRYLNALTVCGKFPIPVFDETMDELAGSSWFSTLDLNSGFHQIRLKAGEEPKTAFQTHFGHFEFKVMSFGLCGAPRTFQGAMNVTLQPLLRRCVVVFFDDILVYSKSFEEHLVHLRQVFNLLAQDKWQVKMTKCTFAQRQIAYLGHILSQERISTDPGKISAISEWPVPANSKELRSFLGLAGYYWKFVRHFAIVSKPLTELLKKNSLFVWTADHQSAFDTLIMFCTDACGAGIGAVLLQNGHPLAYISRPLGPKTAGLSSMRKNIWQLFLRWTNGDHICNTKNFSSTLINRVFTKLLGLQYKVIYKPGPTNRVADALSHHAHPEVQYGCLLSSKDPEAQALITKLAVSPDAVPNFSLASGLLRHKHSIWLGNNIPLQQQILSVLHSGPLGGHLGFPVTYRCIKQLFSWKGMKNDIKLFVCVQAKPDRSKMPGLLLPLPVPSSAWQIISMDFVEGLPRSSGHDCILVVVDKFTKYAHFLALAHPFNAARVAKVYHLHGLPESIVSDRDRVFTSLFWQELFRLAGVALRMSSSYHPQSDGQTERVNQCMETFLRCYVHACPAKWMDWLSLAEYWYNISLHSALGTSPFEALYGRPPRSLGLVPADLCPVPDLSQWLQEKEVMNCLLQQHLLRARLQMKRQADKHRSERKFEVGDSVFVKLQPYVQSSLAPRANQKLAFKFFGPFTVSSKVNEVAYKLALPSSSSVHPVFHVSMLKKAPPAGSQVTDVIPDLDASLQFPVRILARRVVPKGTFSVAQVLVQWSGWPSSMSTWEDRDHLLQRFPAAPAWGHAGSKEGGGDVIAAHGTQTESSVQTEDGPRQGIRPRKPSVRVSGSEWV</sequence>
<protein>
    <submittedName>
        <fullName evidence="18">Uncharacterized protein</fullName>
    </submittedName>
</protein>
<feature type="compositionally biased region" description="Gly residues" evidence="15">
    <location>
        <begin position="15"/>
        <end position="27"/>
    </location>
</feature>
<dbReference type="Pfam" id="PF24626">
    <property type="entry name" value="SH3_Tf2-1"/>
    <property type="match status" value="1"/>
</dbReference>
<evidence type="ECO:0000313" key="18">
    <source>
        <dbReference type="EMBL" id="WVZ77708.1"/>
    </source>
</evidence>
<dbReference type="InterPro" id="IPR000477">
    <property type="entry name" value="RT_dom"/>
</dbReference>
<dbReference type="InterPro" id="IPR050951">
    <property type="entry name" value="Retrovirus_Pol_polyprotein"/>
</dbReference>
<evidence type="ECO:0000256" key="3">
    <source>
        <dbReference type="ARBA" id="ARBA00022695"/>
    </source>
</evidence>
<dbReference type="GO" id="GO:0004190">
    <property type="term" value="F:aspartic-type endopeptidase activity"/>
    <property type="evidence" value="ECO:0007669"/>
    <property type="project" value="UniProtKB-KW"/>
</dbReference>
<dbReference type="GO" id="GO:0015074">
    <property type="term" value="P:DNA integration"/>
    <property type="evidence" value="ECO:0007669"/>
    <property type="project" value="UniProtKB-KW"/>
</dbReference>
<evidence type="ECO:0000256" key="8">
    <source>
        <dbReference type="ARBA" id="ARBA00022801"/>
    </source>
</evidence>
<keyword evidence="8" id="KW-0378">Hydrolase</keyword>
<dbReference type="GO" id="GO:0046872">
    <property type="term" value="F:metal ion binding"/>
    <property type="evidence" value="ECO:0007669"/>
    <property type="project" value="UniProtKB-KW"/>
</dbReference>
<dbReference type="PANTHER" id="PTHR37984:SF5">
    <property type="entry name" value="PROTEIN NYNRIN-LIKE"/>
    <property type="match status" value="1"/>
</dbReference>
<evidence type="ECO:0000256" key="15">
    <source>
        <dbReference type="SAM" id="MobiDB-lite"/>
    </source>
</evidence>
<keyword evidence="1" id="KW-0645">Protease</keyword>
<evidence type="ECO:0000259" key="17">
    <source>
        <dbReference type="PROSITE" id="PS50994"/>
    </source>
</evidence>
<dbReference type="EMBL" id="CP144749">
    <property type="protein sequence ID" value="WVZ77708.1"/>
    <property type="molecule type" value="Genomic_DNA"/>
</dbReference>
<keyword evidence="5" id="KW-0479">Metal-binding</keyword>
<dbReference type="InterPro" id="IPR041588">
    <property type="entry name" value="Integrase_H2C2"/>
</dbReference>
<dbReference type="PROSITE" id="PS50878">
    <property type="entry name" value="RT_POL"/>
    <property type="match status" value="1"/>
</dbReference>
<name>A0AAQ3TPV2_PASNO</name>
<dbReference type="GO" id="GO:0003964">
    <property type="term" value="F:RNA-directed DNA polymerase activity"/>
    <property type="evidence" value="ECO:0007669"/>
    <property type="project" value="UniProtKB-KW"/>
</dbReference>
<dbReference type="Gene3D" id="3.30.420.10">
    <property type="entry name" value="Ribonuclease H-like superfamily/Ribonuclease H"/>
    <property type="match status" value="1"/>
</dbReference>
<feature type="domain" description="Integrase catalytic" evidence="17">
    <location>
        <begin position="712"/>
        <end position="869"/>
    </location>
</feature>
<keyword evidence="2" id="KW-0808">Transferase</keyword>
<dbReference type="InterPro" id="IPR001584">
    <property type="entry name" value="Integrase_cat-core"/>
</dbReference>